<dbReference type="PANTHER" id="PTHR43381:SF20">
    <property type="entry name" value="TRANSLATION INITIATION FACTOR IF-2, MITOCHONDRIAL"/>
    <property type="match status" value="1"/>
</dbReference>
<comment type="caution">
    <text evidence="9">The sequence shown here is derived from an EMBL/GenBank/DDBJ whole genome shotgun (WGS) entry which is preliminary data.</text>
</comment>
<dbReference type="GeneID" id="94197160"/>
<name>A0AAV4M001_BABCB</name>
<dbReference type="AlphaFoldDB" id="A0AAV4M001"/>
<dbReference type="EMBL" id="BPLF01000005">
    <property type="protein sequence ID" value="GIX65679.1"/>
    <property type="molecule type" value="Genomic_DNA"/>
</dbReference>
<dbReference type="Proteomes" id="UP001497744">
    <property type="component" value="Unassembled WGS sequence"/>
</dbReference>
<dbReference type="NCBIfam" id="TIGR00231">
    <property type="entry name" value="small_GTP"/>
    <property type="match status" value="1"/>
</dbReference>
<feature type="region of interest" description="Disordered" evidence="6">
    <location>
        <begin position="446"/>
        <end position="521"/>
    </location>
</feature>
<gene>
    <name evidence="9" type="ORF">BcabD6B2_51140</name>
</gene>
<evidence type="ECO:0000313" key="10">
    <source>
        <dbReference type="Proteomes" id="UP001497744"/>
    </source>
</evidence>
<evidence type="ECO:0000256" key="6">
    <source>
        <dbReference type="SAM" id="MobiDB-lite"/>
    </source>
</evidence>
<keyword evidence="2 9" id="KW-0396">Initiation factor</keyword>
<dbReference type="Pfam" id="PF00009">
    <property type="entry name" value="GTP_EFTU"/>
    <property type="match status" value="1"/>
</dbReference>
<evidence type="ECO:0000256" key="3">
    <source>
        <dbReference type="ARBA" id="ARBA00022741"/>
    </source>
</evidence>
<organism evidence="9 10">
    <name type="scientific">Babesia caballi</name>
    <dbReference type="NCBI Taxonomy" id="5871"/>
    <lineage>
        <taxon>Eukaryota</taxon>
        <taxon>Sar</taxon>
        <taxon>Alveolata</taxon>
        <taxon>Apicomplexa</taxon>
        <taxon>Aconoidasida</taxon>
        <taxon>Piroplasmida</taxon>
        <taxon>Babesiidae</taxon>
        <taxon>Babesia</taxon>
    </lineage>
</organism>
<evidence type="ECO:0000313" key="9">
    <source>
        <dbReference type="EMBL" id="GIX65679.1"/>
    </source>
</evidence>
<dbReference type="GO" id="GO:0005737">
    <property type="term" value="C:cytoplasm"/>
    <property type="evidence" value="ECO:0007669"/>
    <property type="project" value="TreeGrafter"/>
</dbReference>
<dbReference type="InterPro" id="IPR015760">
    <property type="entry name" value="TIF_IF2"/>
</dbReference>
<accession>A0AAV4M001</accession>
<evidence type="ECO:0000259" key="7">
    <source>
        <dbReference type="Pfam" id="PF00009"/>
    </source>
</evidence>
<dbReference type="Gene3D" id="3.40.50.300">
    <property type="entry name" value="P-loop containing nucleotide triphosphate hydrolases"/>
    <property type="match status" value="1"/>
</dbReference>
<dbReference type="InterPro" id="IPR000795">
    <property type="entry name" value="T_Tr_GTP-bd_dom"/>
</dbReference>
<dbReference type="Gene3D" id="2.40.30.10">
    <property type="entry name" value="Translation factors"/>
    <property type="match status" value="1"/>
</dbReference>
<feature type="domain" description="Tr-type G" evidence="7">
    <location>
        <begin position="94"/>
        <end position="260"/>
    </location>
</feature>
<keyword evidence="4" id="KW-0648">Protein biosynthesis</keyword>
<reference evidence="9 10" key="1">
    <citation type="submission" date="2021-06" db="EMBL/GenBank/DDBJ databases">
        <title>Genome sequence of Babesia caballi.</title>
        <authorList>
            <person name="Yamagishi J."/>
            <person name="Kidaka T."/>
            <person name="Ochi A."/>
        </authorList>
    </citation>
    <scope>NUCLEOTIDE SEQUENCE [LARGE SCALE GENOMIC DNA]</scope>
    <source>
        <strain evidence="9">USDA-D6B2</strain>
    </source>
</reference>
<evidence type="ECO:0000256" key="4">
    <source>
        <dbReference type="ARBA" id="ARBA00022917"/>
    </source>
</evidence>
<feature type="domain" description="Translation initiation factor IF- 2" evidence="8">
    <location>
        <begin position="572"/>
        <end position="667"/>
    </location>
</feature>
<protein>
    <submittedName>
        <fullName evidence="9">Translation initiation factor IF-2, putative</fullName>
    </submittedName>
</protein>
<dbReference type="RefSeq" id="XP_067717748.1">
    <property type="nucleotide sequence ID" value="XM_067861647.1"/>
</dbReference>
<comment type="similarity">
    <text evidence="1">Belongs to the TRAFAC class translation factor GTPase superfamily. Classic translation factor GTPase family. IF-2 subfamily.</text>
</comment>
<dbReference type="InterPro" id="IPR009000">
    <property type="entry name" value="Transl_B-barrel_sf"/>
</dbReference>
<dbReference type="SUPFAM" id="SSF52156">
    <property type="entry name" value="Initiation factor IF2/eIF5b, domain 3"/>
    <property type="match status" value="1"/>
</dbReference>
<dbReference type="SUPFAM" id="SSF52540">
    <property type="entry name" value="P-loop containing nucleoside triphosphate hydrolases"/>
    <property type="match status" value="1"/>
</dbReference>
<keyword evidence="10" id="KW-1185">Reference proteome</keyword>
<dbReference type="InterPro" id="IPR027417">
    <property type="entry name" value="P-loop_NTPase"/>
</dbReference>
<keyword evidence="5" id="KW-0342">GTP-binding</keyword>
<dbReference type="InterPro" id="IPR023115">
    <property type="entry name" value="TIF_IF2_dom3"/>
</dbReference>
<proteinExistence type="inferred from homology"/>
<evidence type="ECO:0000256" key="1">
    <source>
        <dbReference type="ARBA" id="ARBA00007733"/>
    </source>
</evidence>
<feature type="compositionally biased region" description="Basic and acidic residues" evidence="6">
    <location>
        <begin position="446"/>
        <end position="460"/>
    </location>
</feature>
<dbReference type="GO" id="GO:0003924">
    <property type="term" value="F:GTPase activity"/>
    <property type="evidence" value="ECO:0007669"/>
    <property type="project" value="InterPro"/>
</dbReference>
<evidence type="ECO:0000256" key="2">
    <source>
        <dbReference type="ARBA" id="ARBA00022540"/>
    </source>
</evidence>
<dbReference type="InterPro" id="IPR036925">
    <property type="entry name" value="TIF_IF2_dom3_sf"/>
</dbReference>
<dbReference type="InterPro" id="IPR005225">
    <property type="entry name" value="Small_GTP-bd"/>
</dbReference>
<evidence type="ECO:0000259" key="8">
    <source>
        <dbReference type="Pfam" id="PF11987"/>
    </source>
</evidence>
<dbReference type="PANTHER" id="PTHR43381">
    <property type="entry name" value="TRANSLATION INITIATION FACTOR IF-2-RELATED"/>
    <property type="match status" value="1"/>
</dbReference>
<dbReference type="Pfam" id="PF11987">
    <property type="entry name" value="IF-2"/>
    <property type="match status" value="1"/>
</dbReference>
<dbReference type="Gene3D" id="3.40.50.10050">
    <property type="entry name" value="Translation initiation factor IF- 2, domain 3"/>
    <property type="match status" value="1"/>
</dbReference>
<dbReference type="PRINTS" id="PR00315">
    <property type="entry name" value="ELONGATNFCT"/>
</dbReference>
<dbReference type="GO" id="GO:0003743">
    <property type="term" value="F:translation initiation factor activity"/>
    <property type="evidence" value="ECO:0007669"/>
    <property type="project" value="UniProtKB-KW"/>
</dbReference>
<sequence>MLRVNYAACLRACGVSVARGSYAWSDVHGRRFRCENKRHVLVSFESAALASRTFGFQAIRVSPEPPTPQVGTTGSHINAKSVLQRCVNSCAVPVVAIVGHKDHGKTTLMERLTGDVLAAHEPGRTTQQVVIRPAVLATESGHMQATLLDTPGDALFEVVRGRALHLADVAVVVMSAEGGESQTRDAILQADRFRVPVVFCINKADLEFSDAEVARAELRAQCSRMYQDGLISTDMTPNVATAIAVSARTGDRIAALGTEISRRLAGATLPVNPTFSKDCFGGAALKEVEPFIRRTNCLVSSGAPPLAVCFVLELERTHSFGPVLTVVVRHGVLIEGAYFVAGTEYGRVSGIYPAHGRIAPDSRLERVTVGHAVRVTGLKTADGTSADDLLLVLPQHEAFRLSQYRRDVQLLRAQQVDGPPLEVPWAVVLKSKDDAGYDQAALATHIDERSDAAGDHDPLRADSTPGTSDYNPAFPSSIYIRPVDDNGNDATTTDDCDTTDYDDDSVDETHQPGSVPADDPHAAWAAKVAEQNEELRRRWESKLQVSDSLGKAPKPHGGIVAPKVTPEMGRPVVPVILRANFVGTFDALLDGFEALERKHNVRIPVVHGGLGAVAPGDIVQADIGNKFGHCPVYAFQVPVLSDAAKHAVINHVTVKQFNVYSDLLAEVERRCERAVRRAAEARERDLLRR</sequence>
<evidence type="ECO:0000256" key="5">
    <source>
        <dbReference type="ARBA" id="ARBA00023134"/>
    </source>
</evidence>
<dbReference type="SUPFAM" id="SSF50447">
    <property type="entry name" value="Translation proteins"/>
    <property type="match status" value="1"/>
</dbReference>
<dbReference type="GO" id="GO:0005525">
    <property type="term" value="F:GTP binding"/>
    <property type="evidence" value="ECO:0007669"/>
    <property type="project" value="UniProtKB-KW"/>
</dbReference>
<keyword evidence="3" id="KW-0547">Nucleotide-binding</keyword>
<feature type="compositionally biased region" description="Acidic residues" evidence="6">
    <location>
        <begin position="492"/>
        <end position="506"/>
    </location>
</feature>